<reference evidence="6" key="1">
    <citation type="submission" date="2016-10" db="EMBL/GenBank/DDBJ databases">
        <authorList>
            <person name="Varghese N."/>
            <person name="Submissions S."/>
        </authorList>
    </citation>
    <scope>NUCLEOTIDE SEQUENCE [LARGE SCALE GENOMIC DNA]</scope>
    <source>
        <strain evidence="6">DSM 46732</strain>
    </source>
</reference>
<dbReference type="InterPro" id="IPR036188">
    <property type="entry name" value="FAD/NAD-bd_sf"/>
</dbReference>
<evidence type="ECO:0000256" key="3">
    <source>
        <dbReference type="ARBA" id="ARBA00022827"/>
    </source>
</evidence>
<dbReference type="RefSeq" id="WP_170837493.1">
    <property type="nucleotide sequence ID" value="NZ_FNJR01000009.1"/>
</dbReference>
<dbReference type="SUPFAM" id="SSF51905">
    <property type="entry name" value="FAD/NAD(P)-binding domain"/>
    <property type="match status" value="1"/>
</dbReference>
<dbReference type="GO" id="GO:0071949">
    <property type="term" value="F:FAD binding"/>
    <property type="evidence" value="ECO:0007669"/>
    <property type="project" value="InterPro"/>
</dbReference>
<dbReference type="Gene3D" id="3.50.50.60">
    <property type="entry name" value="FAD/NAD(P)-binding domain"/>
    <property type="match status" value="2"/>
</dbReference>
<dbReference type="AlphaFoldDB" id="A0A1H0VLT0"/>
<evidence type="ECO:0000256" key="1">
    <source>
        <dbReference type="ARBA" id="ARBA00001974"/>
    </source>
</evidence>
<dbReference type="PANTHER" id="PTHR43004:SF19">
    <property type="entry name" value="BINDING MONOOXYGENASE, PUTATIVE (JCVI)-RELATED"/>
    <property type="match status" value="1"/>
</dbReference>
<keyword evidence="3" id="KW-0274">FAD</keyword>
<evidence type="ECO:0000259" key="4">
    <source>
        <dbReference type="Pfam" id="PF01494"/>
    </source>
</evidence>
<dbReference type="Gene3D" id="3.40.30.120">
    <property type="match status" value="1"/>
</dbReference>
<keyword evidence="2" id="KW-0285">Flavoprotein</keyword>
<organism evidence="5 6">
    <name type="scientific">Actinopolyspora xinjiangensis</name>
    <dbReference type="NCBI Taxonomy" id="405564"/>
    <lineage>
        <taxon>Bacteria</taxon>
        <taxon>Bacillati</taxon>
        <taxon>Actinomycetota</taxon>
        <taxon>Actinomycetes</taxon>
        <taxon>Actinopolysporales</taxon>
        <taxon>Actinopolysporaceae</taxon>
        <taxon>Actinopolyspora</taxon>
    </lineage>
</organism>
<dbReference type="InterPro" id="IPR002938">
    <property type="entry name" value="FAD-bd"/>
</dbReference>
<name>A0A1H0VLT0_9ACTN</name>
<dbReference type="InterPro" id="IPR050641">
    <property type="entry name" value="RIFMO-like"/>
</dbReference>
<dbReference type="Pfam" id="PF21274">
    <property type="entry name" value="Rng_hyd_C"/>
    <property type="match status" value="1"/>
</dbReference>
<comment type="cofactor">
    <cofactor evidence="1">
        <name>FAD</name>
        <dbReference type="ChEBI" id="CHEBI:57692"/>
    </cofactor>
</comment>
<evidence type="ECO:0000313" key="6">
    <source>
        <dbReference type="Proteomes" id="UP000199497"/>
    </source>
</evidence>
<accession>A0A1H0VLT0</accession>
<evidence type="ECO:0000256" key="2">
    <source>
        <dbReference type="ARBA" id="ARBA00022630"/>
    </source>
</evidence>
<dbReference type="GO" id="GO:0016709">
    <property type="term" value="F:oxidoreductase activity, acting on paired donors, with incorporation or reduction of molecular oxygen, NAD(P)H as one donor, and incorporation of one atom of oxygen"/>
    <property type="evidence" value="ECO:0007669"/>
    <property type="project" value="UniProtKB-ARBA"/>
</dbReference>
<evidence type="ECO:0000313" key="5">
    <source>
        <dbReference type="EMBL" id="SDP79155.1"/>
    </source>
</evidence>
<sequence length="502" mass="53847">MNATEHTDVLVVGGGPVGLLLANELGARGVSVIVAEAAESIRQEPRAGTLHARTVQSLTRRGYLRAPDTHSASASAAPFHFAGMPGLAIHAPATEGPPLMNVPQSELERALAELAGELGVDVRRGARATELRREEHAVEVTVRTAKGEHRVRAAYVVGADGARSTVRERAGIGAATHPPNFAAVLGLVRLDRPGTIPGGWAHGPHGWTLVNPNPSGHSRVIVHDFREPLPDHRSPVDLDELRERTSSVLGFEVGMSDPAFLTRFSDFCRLVDSFRDGRVLLAGDAAHLHPPLGGQGLNLGLQDALNLGWKLALVVSGSAPDSLLDTYHAERHPAARRVVDNTRAQSALMHPGEEFDPLRDLFGELLNLRQANDHVQGLVSGQGVTYEALDSADARHEGRFLTNVGVRTEQAHTSVAELLTSGSGLLLLTPAAGAELADTARQWKDRVDVRTVELDEEREWSAALVRPDGYLAWTNVAGGTSAESLREHLVHFFGPAEGRENR</sequence>
<feature type="domain" description="FAD-binding" evidence="4">
    <location>
        <begin position="7"/>
        <end position="342"/>
    </location>
</feature>
<dbReference type="Gene3D" id="3.30.70.2450">
    <property type="match status" value="1"/>
</dbReference>
<keyword evidence="6" id="KW-1185">Reference proteome</keyword>
<gene>
    <name evidence="5" type="ORF">SAMN04487905_10958</name>
</gene>
<dbReference type="Proteomes" id="UP000199497">
    <property type="component" value="Unassembled WGS sequence"/>
</dbReference>
<dbReference type="PANTHER" id="PTHR43004">
    <property type="entry name" value="TRK SYSTEM POTASSIUM UPTAKE PROTEIN"/>
    <property type="match status" value="1"/>
</dbReference>
<protein>
    <submittedName>
        <fullName evidence="5">2-polyprenyl-6-methoxyphenol hydroxylase</fullName>
    </submittedName>
</protein>
<dbReference type="Pfam" id="PF01494">
    <property type="entry name" value="FAD_binding_3"/>
    <property type="match status" value="1"/>
</dbReference>
<dbReference type="STRING" id="405564.SAMN04487905_10958"/>
<dbReference type="PRINTS" id="PR00420">
    <property type="entry name" value="RNGMNOXGNASE"/>
</dbReference>
<proteinExistence type="predicted"/>
<dbReference type="EMBL" id="FNJR01000009">
    <property type="protein sequence ID" value="SDP79155.1"/>
    <property type="molecule type" value="Genomic_DNA"/>
</dbReference>